<dbReference type="InterPro" id="IPR026960">
    <property type="entry name" value="RVT-Znf"/>
</dbReference>
<evidence type="ECO:0000313" key="3">
    <source>
        <dbReference type="EMBL" id="OMO91306.1"/>
    </source>
</evidence>
<reference evidence="3 4" key="1">
    <citation type="submission" date="2013-09" db="EMBL/GenBank/DDBJ databases">
        <title>Corchorus capsularis genome sequencing.</title>
        <authorList>
            <person name="Alam M."/>
            <person name="Haque M.S."/>
            <person name="Islam M.S."/>
            <person name="Emdad E.M."/>
            <person name="Islam M.M."/>
            <person name="Ahmed B."/>
            <person name="Halim A."/>
            <person name="Hossen Q.M.M."/>
            <person name="Hossain M.Z."/>
            <person name="Ahmed R."/>
            <person name="Khan M.M."/>
            <person name="Islam R."/>
            <person name="Rashid M.M."/>
            <person name="Khan S.A."/>
            <person name="Rahman M.S."/>
            <person name="Alam M."/>
        </authorList>
    </citation>
    <scope>NUCLEOTIDE SEQUENCE [LARGE SCALE GENOMIC DNA]</scope>
    <source>
        <strain evidence="4">cv. CVL-1</strain>
        <tissue evidence="3">Whole seedling</tissue>
    </source>
</reference>
<dbReference type="GO" id="GO:0004523">
    <property type="term" value="F:RNA-DNA hybrid ribonuclease activity"/>
    <property type="evidence" value="ECO:0007669"/>
    <property type="project" value="InterPro"/>
</dbReference>
<dbReference type="InterPro" id="IPR036397">
    <property type="entry name" value="RNaseH_sf"/>
</dbReference>
<dbReference type="InterPro" id="IPR000477">
    <property type="entry name" value="RT_dom"/>
</dbReference>
<evidence type="ECO:0000313" key="4">
    <source>
        <dbReference type="Proteomes" id="UP000188268"/>
    </source>
</evidence>
<dbReference type="InterPro" id="IPR044730">
    <property type="entry name" value="RNase_H-like_dom_plant"/>
</dbReference>
<dbReference type="Gene3D" id="3.30.420.10">
    <property type="entry name" value="Ribonuclease H-like superfamily/Ribonuclease H"/>
    <property type="match status" value="1"/>
</dbReference>
<dbReference type="GO" id="GO:0003676">
    <property type="term" value="F:nucleic acid binding"/>
    <property type="evidence" value="ECO:0007669"/>
    <property type="project" value="InterPro"/>
</dbReference>
<dbReference type="Gramene" id="OMO91306">
    <property type="protein sequence ID" value="OMO91306"/>
    <property type="gene ID" value="CCACVL1_07168"/>
</dbReference>
<dbReference type="Gene3D" id="3.60.10.10">
    <property type="entry name" value="Endonuclease/exonuclease/phosphatase"/>
    <property type="match status" value="1"/>
</dbReference>
<dbReference type="SUPFAM" id="SSF56219">
    <property type="entry name" value="DNase I-like"/>
    <property type="match status" value="1"/>
</dbReference>
<accession>A0A1R3J938</accession>
<dbReference type="InterPro" id="IPR012337">
    <property type="entry name" value="RNaseH-like_sf"/>
</dbReference>
<keyword evidence="3" id="KW-0808">Transferase</keyword>
<dbReference type="InterPro" id="IPR005135">
    <property type="entry name" value="Endo/exonuclease/phosphatase"/>
</dbReference>
<dbReference type="InterPro" id="IPR002156">
    <property type="entry name" value="RNaseH_domain"/>
</dbReference>
<comment type="caution">
    <text evidence="3">The sequence shown here is derived from an EMBL/GenBank/DDBJ whole genome shotgun (WGS) entry which is preliminary data.</text>
</comment>
<organism evidence="3 4">
    <name type="scientific">Corchorus capsularis</name>
    <name type="common">Jute</name>
    <dbReference type="NCBI Taxonomy" id="210143"/>
    <lineage>
        <taxon>Eukaryota</taxon>
        <taxon>Viridiplantae</taxon>
        <taxon>Streptophyta</taxon>
        <taxon>Embryophyta</taxon>
        <taxon>Tracheophyta</taxon>
        <taxon>Spermatophyta</taxon>
        <taxon>Magnoliopsida</taxon>
        <taxon>eudicotyledons</taxon>
        <taxon>Gunneridae</taxon>
        <taxon>Pentapetalae</taxon>
        <taxon>rosids</taxon>
        <taxon>malvids</taxon>
        <taxon>Malvales</taxon>
        <taxon>Malvaceae</taxon>
        <taxon>Grewioideae</taxon>
        <taxon>Apeibeae</taxon>
        <taxon>Corchorus</taxon>
    </lineage>
</organism>
<dbReference type="PANTHER" id="PTHR33116:SF75">
    <property type="entry name" value="RIBONUCLEASE H PROTEIN"/>
    <property type="match status" value="1"/>
</dbReference>
<name>A0A1R3J938_COCAP</name>
<dbReference type="GO" id="GO:0003964">
    <property type="term" value="F:RNA-directed DNA polymerase activity"/>
    <property type="evidence" value="ECO:0007669"/>
    <property type="project" value="UniProtKB-KW"/>
</dbReference>
<protein>
    <submittedName>
        <fullName evidence="3">Reverse transcriptase</fullName>
    </submittedName>
</protein>
<dbReference type="SUPFAM" id="SSF56672">
    <property type="entry name" value="DNA/RNA polymerases"/>
    <property type="match status" value="1"/>
</dbReference>
<evidence type="ECO:0000259" key="2">
    <source>
        <dbReference type="PROSITE" id="PS50878"/>
    </source>
</evidence>
<dbReference type="CDD" id="cd01650">
    <property type="entry name" value="RT_nLTR_like"/>
    <property type="match status" value="1"/>
</dbReference>
<dbReference type="InterPro" id="IPR043502">
    <property type="entry name" value="DNA/RNA_pol_sf"/>
</dbReference>
<dbReference type="Proteomes" id="UP000188268">
    <property type="component" value="Unassembled WGS sequence"/>
</dbReference>
<dbReference type="Pfam" id="PF13966">
    <property type="entry name" value="zf-RVT"/>
    <property type="match status" value="1"/>
</dbReference>
<sequence>MSNFVAKTWRPSLGGQNQQLVNAQPGVLPLQQLNQGVNNQQVPPPPPIPQGVIQPGLGGENNLLIQQDVGDNAADNTDEELKNVKPRAAAYVPPHVRIGNGNRARNDHQRYPLPRHPLQEGPVNQNHLREIIEDMIGPAYRRIGRPSFQKPYSEEYDRLYPLPQGYKVPDFTCFSGTSSEQLTLEHIARFTVQCGEANSGYHKLRLFPNSVTEAAFTWYINLPPNSVRFWEEMERLFHTQFYRTEPEVSMADLSRLYQKKGESAEDYLVRFKKLRNMCRTPLQEMEFVRLAHVYSTPFGFYELNDHVKYESPSSKDPNRSSPIKTARVDNRSFKEALCGSNKATSANGLEYSSPLQNPPSTSSPSAADRSLAPLLLDIDIPKDDLEWLNRSMVGKSYGGVDCIEASLKSHSRTLLRFFDELITWWDDDTDRAALLWIKLEEVPLLLWHQDFFQRLGNGWGKFIKTHESTLSRESFRAAWILVEVESKGDIPNVISGKVSNIPFKIICSTYMAAPGSIRVDGSLSSGESRESPAHSTPSVSLRLMENREAISGSSKEINNFVDNLNEDCSLSASCPLEDEPNNLESPRLENAFSRYLIGSGEHQSWVPESSGSPIVSKKSWITVRRNKGNKRKNLANIDIVNFDSNLGLNQSPSSPHSSPNRHILNRKIDENINLCKQVGVEFDVDPEVVRRELGMIHGPQESKCEGFDPKQFRLIWGEGNIHGVFADAVGKAGGLISIWRDDFFQMDSSIISQRILIILGSIRALDMKCAFVNVYAPNNDEERRVFFEELSMHLSVLNVPTCICGDFNVVKSEEERSGTLSNDTALGVFNDFIEDWALVDLPLVGSNFTWFENSSPPSFSRIDRFLFAPIFLTTFPNVFQKALPRSLSDHNPILLGCEEVDWGPKPFKLFNFWCEDDDFKLMVKTVWSNSQNSNLWEKLKSLKPALKAWASTKFGNLAASISSLEVEIQQMEELLAVNGENESLRNKLYHCKGELWKLMRAEERSLHQKSRVNWLNNGDKNSRFFHQKVAMRNASNNITSIQHNNFTITDPSEIKSFISSHFENLYNSRNALKIRNFDGRFNSLSDSSRIFLETPFTSEEIFEAINVSDGNKSPGPDGFNLHFFKKNWDIVRTDLLKIFDDFFHSGSFDKKINSSFISLIPKCASPSSISDYRPISLVGSIYKIISKVLARRLSTVITEVIGESQFAFIKGRQIIDCALLANETIDCIKRRGTGGVLFKVDFEKAYDSVDWGFLSFTFGKFGFRTKWISWMESCVSTATLSVLVNGVPAGLFGMQRGLRQGCPLSPYLFCLVGEMLNVMLENAANSNLFKGVQIGNSNLSISHLQYADDTVIFCEPCIEQIRNVKNVLICFQLVSGLKVNFNKSRLYGIGVDDSSLQGWANDIGCKFDYLPSVYLGLPLGARHSSVAIWRPVIEIFSLPIYYMSLFPLPAMVKVELDKIQRRFLWGGSDSQKKLHYVNWNQVCKPKENGGLDIVDLDIKNRGLLKKWVWRFGNEKDSLWRKIIVEKGKLNPLDLQPRLESASKCSPIWKNILIHRRHEQNDLVSLSYGMALIVGNGKNIKFCYDHWIGDRPLNIQFPRIFSLVTNKEARIADLRILDDSDWKWSIRLRRNLFNWEIEQWENFQECIRDIVVNENFADKADNHFDIWKLVWPDLAPPKVHVLLWQIIHGKLAVKVELAKRNILRQDQAFCSLCPNEHETIDHLFFNCHSSWEVWSFFCKQWNVSWASPYDAKSFTLSWLKPAFHIPAFEVWKLLFFAILWSLWLRRNEGKPGPGGIGGILRDHDGKSLLEFSKSVGMIESNEAELRAIREALLIYSTSSWASSHPLILESDSSNACGWARNPFVVPWRFRSYAISIAFFKEKISSLSIVNIPRKQNTATDALAKSGV</sequence>
<keyword evidence="4" id="KW-1185">Reference proteome</keyword>
<dbReference type="Pfam" id="PF03372">
    <property type="entry name" value="Exo_endo_phos"/>
    <property type="match status" value="1"/>
</dbReference>
<evidence type="ECO:0000256" key="1">
    <source>
        <dbReference type="SAM" id="MobiDB-lite"/>
    </source>
</evidence>
<feature type="domain" description="Reverse transcriptase" evidence="2">
    <location>
        <begin position="1141"/>
        <end position="1419"/>
    </location>
</feature>
<dbReference type="Pfam" id="PF00078">
    <property type="entry name" value="RVT_1"/>
    <property type="match status" value="1"/>
</dbReference>
<dbReference type="Pfam" id="PF03732">
    <property type="entry name" value="Retrotrans_gag"/>
    <property type="match status" value="1"/>
</dbReference>
<keyword evidence="3" id="KW-0695">RNA-directed DNA polymerase</keyword>
<proteinExistence type="predicted"/>
<dbReference type="InterPro" id="IPR005162">
    <property type="entry name" value="Retrotrans_gag_dom"/>
</dbReference>
<dbReference type="Pfam" id="PF13456">
    <property type="entry name" value="RVT_3"/>
    <property type="match status" value="1"/>
</dbReference>
<keyword evidence="3" id="KW-0548">Nucleotidyltransferase</keyword>
<gene>
    <name evidence="3" type="ORF">CCACVL1_07168</name>
</gene>
<dbReference type="PANTHER" id="PTHR33116">
    <property type="entry name" value="REVERSE TRANSCRIPTASE ZINC-BINDING DOMAIN-CONTAINING PROTEIN-RELATED-RELATED"/>
    <property type="match status" value="1"/>
</dbReference>
<dbReference type="PROSITE" id="PS50878">
    <property type="entry name" value="RT_POL"/>
    <property type="match status" value="1"/>
</dbReference>
<feature type="compositionally biased region" description="Polar residues" evidence="1">
    <location>
        <begin position="353"/>
        <end position="365"/>
    </location>
</feature>
<dbReference type="STRING" id="210143.A0A1R3J938"/>
<dbReference type="OrthoDB" id="1736747at2759"/>
<dbReference type="InterPro" id="IPR036691">
    <property type="entry name" value="Endo/exonu/phosph_ase_sf"/>
</dbReference>
<dbReference type="EMBL" id="AWWV01008337">
    <property type="protein sequence ID" value="OMO91306.1"/>
    <property type="molecule type" value="Genomic_DNA"/>
</dbReference>
<feature type="region of interest" description="Disordered" evidence="1">
    <location>
        <begin position="348"/>
        <end position="367"/>
    </location>
</feature>
<dbReference type="CDD" id="cd06222">
    <property type="entry name" value="RNase_H_like"/>
    <property type="match status" value="1"/>
</dbReference>
<dbReference type="SUPFAM" id="SSF53098">
    <property type="entry name" value="Ribonuclease H-like"/>
    <property type="match status" value="1"/>
</dbReference>